<accession>A0A8J3ZQK3</accession>
<keyword evidence="2" id="KW-0805">Transcription regulation</keyword>
<dbReference type="CDD" id="cd06171">
    <property type="entry name" value="Sigma70_r4"/>
    <property type="match status" value="1"/>
</dbReference>
<feature type="domain" description="RNA polymerase sigma factor 70 region 4 type 2" evidence="7">
    <location>
        <begin position="97"/>
        <end position="147"/>
    </location>
</feature>
<dbReference type="Gene3D" id="1.10.1740.10">
    <property type="match status" value="1"/>
</dbReference>
<dbReference type="Pfam" id="PF04542">
    <property type="entry name" value="Sigma70_r2"/>
    <property type="match status" value="1"/>
</dbReference>
<dbReference type="InterPro" id="IPR007627">
    <property type="entry name" value="RNA_pol_sigma70_r2"/>
</dbReference>
<dbReference type="Pfam" id="PF08281">
    <property type="entry name" value="Sigma70_r4_2"/>
    <property type="match status" value="1"/>
</dbReference>
<dbReference type="InterPro" id="IPR036388">
    <property type="entry name" value="WH-like_DNA-bd_sf"/>
</dbReference>
<dbReference type="InterPro" id="IPR014325">
    <property type="entry name" value="RNA_pol_sigma-E_actinobac"/>
</dbReference>
<keyword evidence="4" id="KW-0238">DNA-binding</keyword>
<dbReference type="NCBIfam" id="TIGR02983">
    <property type="entry name" value="SigE-fam_strep"/>
    <property type="match status" value="1"/>
</dbReference>
<dbReference type="PANTHER" id="PTHR43133">
    <property type="entry name" value="RNA POLYMERASE ECF-TYPE SIGMA FACTO"/>
    <property type="match status" value="1"/>
</dbReference>
<evidence type="ECO:0000259" key="6">
    <source>
        <dbReference type="Pfam" id="PF04542"/>
    </source>
</evidence>
<dbReference type="Gene3D" id="1.10.10.10">
    <property type="entry name" value="Winged helix-like DNA-binding domain superfamily/Winged helix DNA-binding domain"/>
    <property type="match status" value="1"/>
</dbReference>
<evidence type="ECO:0000256" key="1">
    <source>
        <dbReference type="ARBA" id="ARBA00010641"/>
    </source>
</evidence>
<dbReference type="SUPFAM" id="SSF88659">
    <property type="entry name" value="Sigma3 and sigma4 domains of RNA polymerase sigma factors"/>
    <property type="match status" value="1"/>
</dbReference>
<name>A0A8J3ZQK3_9ACTN</name>
<evidence type="ECO:0000256" key="3">
    <source>
        <dbReference type="ARBA" id="ARBA00023082"/>
    </source>
</evidence>
<dbReference type="Proteomes" id="UP000635606">
    <property type="component" value="Unassembled WGS sequence"/>
</dbReference>
<dbReference type="NCBIfam" id="TIGR02937">
    <property type="entry name" value="sigma70-ECF"/>
    <property type="match status" value="1"/>
</dbReference>
<evidence type="ECO:0000256" key="5">
    <source>
        <dbReference type="ARBA" id="ARBA00023163"/>
    </source>
</evidence>
<dbReference type="InterPro" id="IPR014284">
    <property type="entry name" value="RNA_pol_sigma-70_dom"/>
</dbReference>
<keyword evidence="9" id="KW-1185">Reference proteome</keyword>
<feature type="domain" description="RNA polymerase sigma-70 region 2" evidence="6">
    <location>
        <begin position="11"/>
        <end position="70"/>
    </location>
</feature>
<proteinExistence type="inferred from homology"/>
<dbReference type="GO" id="GO:0016987">
    <property type="term" value="F:sigma factor activity"/>
    <property type="evidence" value="ECO:0007669"/>
    <property type="project" value="UniProtKB-KW"/>
</dbReference>
<protein>
    <submittedName>
        <fullName evidence="8">RNA polymerase sigma24 factor</fullName>
    </submittedName>
</protein>
<comment type="similarity">
    <text evidence="1">Belongs to the sigma-70 factor family. ECF subfamily.</text>
</comment>
<dbReference type="EMBL" id="BOPH01000036">
    <property type="protein sequence ID" value="GIJ68084.1"/>
    <property type="molecule type" value="Genomic_DNA"/>
</dbReference>
<dbReference type="GO" id="GO:0003677">
    <property type="term" value="F:DNA binding"/>
    <property type="evidence" value="ECO:0007669"/>
    <property type="project" value="UniProtKB-KW"/>
</dbReference>
<dbReference type="PANTHER" id="PTHR43133:SF50">
    <property type="entry name" value="ECF RNA POLYMERASE SIGMA FACTOR SIGM"/>
    <property type="match status" value="1"/>
</dbReference>
<dbReference type="RefSeq" id="WP_203928033.1">
    <property type="nucleotide sequence ID" value="NZ_BOPH01000036.1"/>
</dbReference>
<dbReference type="InterPro" id="IPR013324">
    <property type="entry name" value="RNA_pol_sigma_r3/r4-like"/>
</dbReference>
<keyword evidence="3" id="KW-0731">Sigma factor</keyword>
<evidence type="ECO:0000256" key="2">
    <source>
        <dbReference type="ARBA" id="ARBA00023015"/>
    </source>
</evidence>
<keyword evidence="5" id="KW-0804">Transcription</keyword>
<evidence type="ECO:0000313" key="8">
    <source>
        <dbReference type="EMBL" id="GIJ68084.1"/>
    </source>
</evidence>
<dbReference type="InterPro" id="IPR013249">
    <property type="entry name" value="RNA_pol_sigma70_r4_t2"/>
</dbReference>
<gene>
    <name evidence="8" type="ORF">Voc01_030010</name>
</gene>
<dbReference type="AlphaFoldDB" id="A0A8J3ZQK3"/>
<reference evidence="8" key="1">
    <citation type="submission" date="2021-01" db="EMBL/GenBank/DDBJ databases">
        <title>Whole genome shotgun sequence of Virgisporangium ochraceum NBRC 16418.</title>
        <authorList>
            <person name="Komaki H."/>
            <person name="Tamura T."/>
        </authorList>
    </citation>
    <scope>NUCLEOTIDE SEQUENCE</scope>
    <source>
        <strain evidence="8">NBRC 16418</strain>
    </source>
</reference>
<sequence>MEFVDYVSARTRAVHRSAYLLCGDAHRADDLVQATFVSLFQHWRRARRADNLDAYVHRILVRRYLDEKRLSWSRVRLMWATPEPRAAEPEVADDRHLIVAALRQLPKGQRTVLVLRYFDDLSVEETAEAMGCTTGTVKSQTARALAAIRRLLPEETRKR</sequence>
<dbReference type="SUPFAM" id="SSF88946">
    <property type="entry name" value="Sigma2 domain of RNA polymerase sigma factors"/>
    <property type="match status" value="1"/>
</dbReference>
<dbReference type="InterPro" id="IPR013325">
    <property type="entry name" value="RNA_pol_sigma_r2"/>
</dbReference>
<dbReference type="InterPro" id="IPR039425">
    <property type="entry name" value="RNA_pol_sigma-70-like"/>
</dbReference>
<comment type="caution">
    <text evidence="8">The sequence shown here is derived from an EMBL/GenBank/DDBJ whole genome shotgun (WGS) entry which is preliminary data.</text>
</comment>
<evidence type="ECO:0000259" key="7">
    <source>
        <dbReference type="Pfam" id="PF08281"/>
    </source>
</evidence>
<evidence type="ECO:0000256" key="4">
    <source>
        <dbReference type="ARBA" id="ARBA00023125"/>
    </source>
</evidence>
<organism evidence="8 9">
    <name type="scientific">Virgisporangium ochraceum</name>
    <dbReference type="NCBI Taxonomy" id="65505"/>
    <lineage>
        <taxon>Bacteria</taxon>
        <taxon>Bacillati</taxon>
        <taxon>Actinomycetota</taxon>
        <taxon>Actinomycetes</taxon>
        <taxon>Micromonosporales</taxon>
        <taxon>Micromonosporaceae</taxon>
        <taxon>Virgisporangium</taxon>
    </lineage>
</organism>
<dbReference type="GO" id="GO:0006352">
    <property type="term" value="P:DNA-templated transcription initiation"/>
    <property type="evidence" value="ECO:0007669"/>
    <property type="project" value="InterPro"/>
</dbReference>
<evidence type="ECO:0000313" key="9">
    <source>
        <dbReference type="Proteomes" id="UP000635606"/>
    </source>
</evidence>